<dbReference type="AlphaFoldDB" id="A0A1S2N7N2"/>
<dbReference type="PANTHER" id="PTHR42792:SF1">
    <property type="entry name" value="FLAGELLAR HOOK-ASSOCIATED PROTEIN 3"/>
    <property type="match status" value="1"/>
</dbReference>
<keyword evidence="6" id="KW-0966">Cell projection</keyword>
<sequence length="409" mass="43236">MRISTLNLYNTSTNQLNNLQSALARTQMQLSTDRRLLTPADDPVASARALEVTQSQNINAQFATNRSSAKSAMGFTESALQNAGDLLQEIQELAVEGGNGIMLQSDREKLATELEGRLADLLGVANTADGAGGYLFSGFKTTTQPFTATPTGAAYQGDSGVRQLQVSESRKVPLSASGSAVFEAIPTGNGTFQTQAASGNTGSAIISSGSVVNRPALDSSKYEIEFGMSADEPPAPTYTVYNTSTDPRTALPDQQDLPYKEGQQIAFGGMAMDIKGVPAAGDKFTVEPSQKQSVFTTVTDLIKTLRMPGDGATGKAALTNQLNTAIDNLKNAHDNVLTVQASVGAHMNELDYLDSAGSDLDIQYATTLDDLQGLDTVKAISDFSQQQLTLQAAQMSFKTMSGLSLFNVL</sequence>
<evidence type="ECO:0000256" key="1">
    <source>
        <dbReference type="ARBA" id="ARBA00004365"/>
    </source>
</evidence>
<dbReference type="InterPro" id="IPR001029">
    <property type="entry name" value="Flagellin_N"/>
</dbReference>
<reference evidence="6 7" key="1">
    <citation type="submission" date="2014-10" db="EMBL/GenBank/DDBJ databases">
        <authorList>
            <person name="Seo M.-J."/>
            <person name="Seok Y.J."/>
            <person name="Cha I.-T."/>
        </authorList>
    </citation>
    <scope>NUCLEOTIDE SEQUENCE [LARGE SCALE GENOMIC DNA]</scope>
    <source>
        <strain evidence="6 7">NEU</strain>
    </source>
</reference>
<dbReference type="InterPro" id="IPR013384">
    <property type="entry name" value="Flagell_FlgL"/>
</dbReference>
<accession>A0A1S2N7N2</accession>
<proteinExistence type="inferred from homology"/>
<dbReference type="NCBIfam" id="TIGR02550">
    <property type="entry name" value="flagell_flgL"/>
    <property type="match status" value="1"/>
</dbReference>
<name>A0A1S2N7N2_9BURK</name>
<dbReference type="GO" id="GO:0071973">
    <property type="term" value="P:bacterial-type flagellum-dependent cell motility"/>
    <property type="evidence" value="ECO:0007669"/>
    <property type="project" value="InterPro"/>
</dbReference>
<dbReference type="SUPFAM" id="SSF64518">
    <property type="entry name" value="Phase 1 flagellin"/>
    <property type="match status" value="1"/>
</dbReference>
<dbReference type="Pfam" id="PF00669">
    <property type="entry name" value="Flagellin_N"/>
    <property type="match status" value="1"/>
</dbReference>
<dbReference type="InterPro" id="IPR001492">
    <property type="entry name" value="Flagellin"/>
</dbReference>
<feature type="domain" description="Flagellin N-terminal" evidence="5">
    <location>
        <begin position="3"/>
        <end position="141"/>
    </location>
</feature>
<dbReference type="PANTHER" id="PTHR42792">
    <property type="entry name" value="FLAGELLIN"/>
    <property type="match status" value="1"/>
</dbReference>
<comment type="caution">
    <text evidence="6">The sequence shown here is derived from an EMBL/GenBank/DDBJ whole genome shotgun (WGS) entry which is preliminary data.</text>
</comment>
<keyword evidence="6" id="KW-0282">Flagellum</keyword>
<evidence type="ECO:0000256" key="3">
    <source>
        <dbReference type="ARBA" id="ARBA00005709"/>
    </source>
</evidence>
<evidence type="ECO:0000313" key="7">
    <source>
        <dbReference type="Proteomes" id="UP000180246"/>
    </source>
</evidence>
<protein>
    <submittedName>
        <fullName evidence="6">Flagellar hook-associated protein 3</fullName>
    </submittedName>
</protein>
<dbReference type="GO" id="GO:0005198">
    <property type="term" value="F:structural molecule activity"/>
    <property type="evidence" value="ECO:0007669"/>
    <property type="project" value="InterPro"/>
</dbReference>
<dbReference type="GO" id="GO:0005576">
    <property type="term" value="C:extracellular region"/>
    <property type="evidence" value="ECO:0007669"/>
    <property type="project" value="UniProtKB-SubCell"/>
</dbReference>
<dbReference type="EMBL" id="JRYB01000001">
    <property type="protein sequence ID" value="OIJ41088.1"/>
    <property type="molecule type" value="Genomic_DNA"/>
</dbReference>
<keyword evidence="4" id="KW-0975">Bacterial flagellum</keyword>
<dbReference type="Proteomes" id="UP000180246">
    <property type="component" value="Unassembled WGS sequence"/>
</dbReference>
<gene>
    <name evidence="6" type="primary">flgL</name>
    <name evidence="6" type="ORF">LO55_2482</name>
</gene>
<dbReference type="Gene3D" id="1.20.1330.10">
    <property type="entry name" value="f41 fragment of flagellin, N-terminal domain"/>
    <property type="match status" value="2"/>
</dbReference>
<dbReference type="RefSeq" id="WP_071361658.1">
    <property type="nucleotide sequence ID" value="NZ_JRYB01000001.1"/>
</dbReference>
<evidence type="ECO:0000313" key="6">
    <source>
        <dbReference type="EMBL" id="OIJ41088.1"/>
    </source>
</evidence>
<dbReference type="GO" id="GO:0009424">
    <property type="term" value="C:bacterial-type flagellum hook"/>
    <property type="evidence" value="ECO:0007669"/>
    <property type="project" value="InterPro"/>
</dbReference>
<evidence type="ECO:0000256" key="4">
    <source>
        <dbReference type="ARBA" id="ARBA00023143"/>
    </source>
</evidence>
<evidence type="ECO:0000256" key="2">
    <source>
        <dbReference type="ARBA" id="ARBA00004613"/>
    </source>
</evidence>
<comment type="subcellular location">
    <subcellularLocation>
        <location evidence="1">Bacterial flagellum</location>
    </subcellularLocation>
    <subcellularLocation>
        <location evidence="2">Secreted</location>
    </subcellularLocation>
</comment>
<organism evidence="6 7">
    <name type="scientific">Massilia timonae</name>
    <dbReference type="NCBI Taxonomy" id="47229"/>
    <lineage>
        <taxon>Bacteria</taxon>
        <taxon>Pseudomonadati</taxon>
        <taxon>Pseudomonadota</taxon>
        <taxon>Betaproteobacteria</taxon>
        <taxon>Burkholderiales</taxon>
        <taxon>Oxalobacteraceae</taxon>
        <taxon>Telluria group</taxon>
        <taxon>Massilia</taxon>
    </lineage>
</organism>
<evidence type="ECO:0000259" key="5">
    <source>
        <dbReference type="Pfam" id="PF00669"/>
    </source>
</evidence>
<comment type="similarity">
    <text evidence="3">Belongs to the bacterial flagellin family.</text>
</comment>
<keyword evidence="6" id="KW-0969">Cilium</keyword>